<evidence type="ECO:0000256" key="1">
    <source>
        <dbReference type="SAM" id="Phobius"/>
    </source>
</evidence>
<protein>
    <submittedName>
        <fullName evidence="3">Fatty acid desaturase</fullName>
    </submittedName>
</protein>
<keyword evidence="1" id="KW-0472">Membrane</keyword>
<dbReference type="STRING" id="1608994.TU86_20460"/>
<dbReference type="Pfam" id="PF00487">
    <property type="entry name" value="FA_desaturase"/>
    <property type="match status" value="1"/>
</dbReference>
<sequence>MNTTHKVSTPTLSKKEQTQINDITQKITQHSNDLRARYKLLGYQNVIGASVMAFSVAGMVTTGTLYVKGLIPGGLCILINALLTSLIHELEHDLIHRLYFRKQPFAHNLMMLLCWITRPGMPSPWLRRELHFHHHKESGTDTDVEAWITTSGSPWGAKRLLKLVDGFIFGIVNALCAPTWREKIRLTIKVLRLNAPMGLLYWGCWYVFLGYHFYTWACSMMGLAYQPSSTTSLLMSVINSAVVIIIAPNIIRQFCLFFISSNIHYYGDVMPRNALQQTQVMNHWWLWPFQLFCFNFGSTHCIHHFVVKDPFYLRQMTAAFAHKLLAEAGVRFNDFGTYKRANRYTQTQTDT</sequence>
<dbReference type="RefSeq" id="WP_048366138.1">
    <property type="nucleotide sequence ID" value="NZ_JAAEBV010000003.1"/>
</dbReference>
<name>A0A0J6IT94_9PSED</name>
<keyword evidence="1" id="KW-0812">Transmembrane</keyword>
<feature type="transmembrane region" description="Helical" evidence="1">
    <location>
        <begin position="237"/>
        <end position="265"/>
    </location>
</feature>
<feature type="transmembrane region" description="Helical" evidence="1">
    <location>
        <begin position="40"/>
        <end position="60"/>
    </location>
</feature>
<dbReference type="EMBL" id="JYLF01000011">
    <property type="protein sequence ID" value="KMN12021.1"/>
    <property type="molecule type" value="Genomic_DNA"/>
</dbReference>
<accession>A0A0J6LCD4</accession>
<dbReference type="AlphaFoldDB" id="A0A0J6IT94"/>
<keyword evidence="1" id="KW-1133">Transmembrane helix</keyword>
<reference evidence="3 4" key="1">
    <citation type="submission" date="2015-02" db="EMBL/GenBank/DDBJ databases">
        <title>Pseudomonas helleri sp. nov. and Pseudomonas weihenstephanensis sp. nov., isolated from raw cows milk.</title>
        <authorList>
            <person name="von Neubeck M."/>
            <person name="Huptas C."/>
            <person name="Wenning M."/>
            <person name="Scherer S."/>
        </authorList>
    </citation>
    <scope>NUCLEOTIDE SEQUENCE [LARGE SCALE GENOMIC DNA]</scope>
    <source>
        <strain evidence="3 4">DSM 29166</strain>
    </source>
</reference>
<dbReference type="OrthoDB" id="696651at2"/>
<feature type="domain" description="Fatty acid desaturase" evidence="2">
    <location>
        <begin position="72"/>
        <end position="334"/>
    </location>
</feature>
<evidence type="ECO:0000313" key="3">
    <source>
        <dbReference type="EMBL" id="KMN12021.1"/>
    </source>
</evidence>
<dbReference type="PATRIC" id="fig|1608994.3.peg.249"/>
<dbReference type="Proteomes" id="UP000036325">
    <property type="component" value="Unassembled WGS sequence"/>
</dbReference>
<comment type="caution">
    <text evidence="3">The sequence shown here is derived from an EMBL/GenBank/DDBJ whole genome shotgun (WGS) entry which is preliminary data.</text>
</comment>
<gene>
    <name evidence="3" type="ORF">TU86_20460</name>
</gene>
<dbReference type="GO" id="GO:0006629">
    <property type="term" value="P:lipid metabolic process"/>
    <property type="evidence" value="ECO:0007669"/>
    <property type="project" value="InterPro"/>
</dbReference>
<evidence type="ECO:0000313" key="4">
    <source>
        <dbReference type="Proteomes" id="UP000036325"/>
    </source>
</evidence>
<feature type="transmembrane region" description="Helical" evidence="1">
    <location>
        <begin position="66"/>
        <end position="87"/>
    </location>
</feature>
<dbReference type="InterPro" id="IPR005804">
    <property type="entry name" value="FA_desaturase_dom"/>
</dbReference>
<evidence type="ECO:0000259" key="2">
    <source>
        <dbReference type="Pfam" id="PF00487"/>
    </source>
</evidence>
<proteinExistence type="predicted"/>
<accession>A0A0J6IT94</accession>
<organism evidence="3 4">
    <name type="scientific">Pseudomonas weihenstephanensis</name>
    <dbReference type="NCBI Taxonomy" id="1608994"/>
    <lineage>
        <taxon>Bacteria</taxon>
        <taxon>Pseudomonadati</taxon>
        <taxon>Pseudomonadota</taxon>
        <taxon>Gammaproteobacteria</taxon>
        <taxon>Pseudomonadales</taxon>
        <taxon>Pseudomonadaceae</taxon>
        <taxon>Pseudomonas</taxon>
    </lineage>
</organism>